<feature type="domain" description="tRNA (32-2'-O)-methyltransferase regulator THADA-like C-terminal TPR repeats region" evidence="4">
    <location>
        <begin position="300"/>
        <end position="475"/>
    </location>
</feature>
<dbReference type="InterPro" id="IPR019442">
    <property type="entry name" value="THADA/TRM732_DUF2428"/>
</dbReference>
<reference evidence="5 6" key="1">
    <citation type="submission" date="2011-10" db="EMBL/GenBank/DDBJ databases">
        <authorList>
            <person name="Genoscope - CEA"/>
        </authorList>
    </citation>
    <scope>NUCLEOTIDE SEQUENCE [LARGE SCALE GENOMIC DNA]</scope>
    <source>
        <strain evidence="5 6">RCC 1105</strain>
    </source>
</reference>
<dbReference type="Pfam" id="PF10350">
    <property type="entry name" value="DUF2428"/>
    <property type="match status" value="1"/>
</dbReference>
<dbReference type="InterPro" id="IPR016024">
    <property type="entry name" value="ARM-type_fold"/>
</dbReference>
<keyword evidence="6" id="KW-1185">Reference proteome</keyword>
<dbReference type="EMBL" id="FO082274">
    <property type="protein sequence ID" value="CCO16502.1"/>
    <property type="molecule type" value="Genomic_DNA"/>
</dbReference>
<evidence type="ECO:0000313" key="5">
    <source>
        <dbReference type="EMBL" id="CCO16502.1"/>
    </source>
</evidence>
<dbReference type="PANTHER" id="PTHR14387:SF0">
    <property type="entry name" value="DUF2428 DOMAIN-CONTAINING PROTEIN"/>
    <property type="match status" value="1"/>
</dbReference>
<accession>K8EEI1</accession>
<dbReference type="SUPFAM" id="SSF48371">
    <property type="entry name" value="ARM repeat"/>
    <property type="match status" value="1"/>
</dbReference>
<name>K8EEI1_9CHLO</name>
<evidence type="ECO:0000259" key="3">
    <source>
        <dbReference type="Pfam" id="PF10350"/>
    </source>
</evidence>
<gene>
    <name evidence="5" type="ORF">Bathy05g05070</name>
</gene>
<dbReference type="GO" id="GO:0030488">
    <property type="term" value="P:tRNA methylation"/>
    <property type="evidence" value="ECO:0007669"/>
    <property type="project" value="TreeGrafter"/>
</dbReference>
<dbReference type="GO" id="GO:0005829">
    <property type="term" value="C:cytosol"/>
    <property type="evidence" value="ECO:0007669"/>
    <property type="project" value="TreeGrafter"/>
</dbReference>
<dbReference type="OrthoDB" id="566306at2759"/>
<feature type="domain" description="DUF2428" evidence="3">
    <location>
        <begin position="29"/>
        <end position="293"/>
    </location>
</feature>
<organism evidence="5 6">
    <name type="scientific">Bathycoccus prasinos</name>
    <dbReference type="NCBI Taxonomy" id="41875"/>
    <lineage>
        <taxon>Eukaryota</taxon>
        <taxon>Viridiplantae</taxon>
        <taxon>Chlorophyta</taxon>
        <taxon>Mamiellophyceae</taxon>
        <taxon>Mamiellales</taxon>
        <taxon>Bathycoccaceae</taxon>
        <taxon>Bathycoccus</taxon>
    </lineage>
</organism>
<evidence type="ECO:0000313" key="6">
    <source>
        <dbReference type="Proteomes" id="UP000198341"/>
    </source>
</evidence>
<dbReference type="PANTHER" id="PTHR14387">
    <property type="entry name" value="THADA/DEATH RECEPTOR INTERACTING PROTEIN"/>
    <property type="match status" value="1"/>
</dbReference>
<dbReference type="STRING" id="41875.K8EEI1"/>
<evidence type="ECO:0000256" key="2">
    <source>
        <dbReference type="ARBA" id="ARBA00022694"/>
    </source>
</evidence>
<dbReference type="Pfam" id="PF25151">
    <property type="entry name" value="TPR_Trm732_C"/>
    <property type="match status" value="1"/>
</dbReference>
<dbReference type="GeneID" id="19016010"/>
<dbReference type="eggNOG" id="KOG1810">
    <property type="taxonomic scope" value="Eukaryota"/>
</dbReference>
<dbReference type="KEGG" id="bpg:Bathy05g05070"/>
<dbReference type="AlphaFoldDB" id="K8EEI1"/>
<dbReference type="InterPro" id="IPR056842">
    <property type="entry name" value="THADA-like_TPR_C"/>
</dbReference>
<dbReference type="Proteomes" id="UP000198341">
    <property type="component" value="Chromosome 5"/>
</dbReference>
<keyword evidence="2" id="KW-0819">tRNA processing</keyword>
<evidence type="ECO:0000256" key="1">
    <source>
        <dbReference type="ARBA" id="ARBA00010409"/>
    </source>
</evidence>
<evidence type="ECO:0000259" key="4">
    <source>
        <dbReference type="Pfam" id="PF25151"/>
    </source>
</evidence>
<dbReference type="RefSeq" id="XP_007512944.1">
    <property type="nucleotide sequence ID" value="XM_007512882.1"/>
</dbReference>
<comment type="similarity">
    <text evidence="1">Belongs to the THADA family.</text>
</comment>
<dbReference type="InterPro" id="IPR051954">
    <property type="entry name" value="tRNA_methyltransferase_THADA"/>
</dbReference>
<protein>
    <submittedName>
        <fullName evidence="5">Uncharacterized protein</fullName>
    </submittedName>
</protein>
<proteinExistence type="inferred from homology"/>
<sequence>MLRRYALEEIDFNSIQSDCESKEKLRRTFDKLIDLIIRVTLLARDNISTPDMLGVSASEVARGKDSSKVSGSAVVAANSAVDFDNEETEDFLSPEAQTIVTASWLTMKEVGLLVGALSSKTKHTDLLSGDALKHLGEHLISVMLEVKHAGAIDKTRIGLTTLCERLLDDYDVAERNLSALPMRWLTILLNEEIVNKAKLSMKDRVRRSAGIPFAFLALLLSEKSSSMRPMLKYAIEELFKVLQLEREDDEELFSTQIHAFNVLRVIFKDRDLSLATSIYAAQGAELCINGMGATPQWEVRNAATLCFSSLVQKLTGIANADYEITSIKSQSKALHANDFFTKYPSLHAFFDRELELSAIDEGDETCEVEIRPSLNAILAILTRLKVNTNYEGLGNGVGDGGPSVSSALDPSSFVPHLEACSTSKYMSIRDRCATAIAIVARPFERSRILTQALDEATYSERYSNRTHGALLRVKSVLRIIMDESCDRSSARKACDEFTEEITRCALRGLLQSSHLLKKMDKNGDPIVPALLASTWLECAIVTLQLSDVLLSCASSPSLSSSRLASMSSALLEIVDVNTSSVDALRGQLDQRYSSEPGLSDLTSLISRRLVEWSIINGNDLSTVSRVLTDDGVPYEGKEAIMETLLACVLADEISDVDACTLSSCIWNYLHRMTSSFDGVVRDCEGSYASLKLALQLLARLDQTGATHSEHLNTLCALSQRVRNEECRVEAMRTWGVLLSVSENGSDIAENAYEFVTLLDRETMDWQSASTDVRLAAADALHNSGILKYVFKNGEKEGLKSLFVNDEAHTKLVKISFLILEDEDDEVRRSACVGVMSAINGTTTIKDLPQTECVLKLAFRALFDGRTTMEPWLADSFALLFPEVCESTSTILLTAFSEQKIKSTTRNHQKLFDEEVHPRREPMLLAQMAAHTLKRAMMESNDYADTVVNALSAARVTIEGCIHNLERFIDIAKSANMDAACYANENVEAFHFVTVNMIVIWMLKNSSPSAQSFREACVVFSGASLVHSSLRFTALRTVLGNSAEGEDCDDNERQHHHPCFLL</sequence>